<evidence type="ECO:0000256" key="5">
    <source>
        <dbReference type="SAM" id="MobiDB-lite"/>
    </source>
</evidence>
<evidence type="ECO:0000256" key="4">
    <source>
        <dbReference type="SAM" id="Coils"/>
    </source>
</evidence>
<name>A0AA85A6E2_9TREM</name>
<evidence type="ECO:0000256" key="2">
    <source>
        <dbReference type="ARBA" id="ARBA00023157"/>
    </source>
</evidence>
<evidence type="ECO:0000313" key="9">
    <source>
        <dbReference type="WBParaSite" id="SMRG1_67400.1"/>
    </source>
</evidence>
<dbReference type="WBParaSite" id="SMRG1_67400.1">
    <property type="protein sequence ID" value="SMRG1_67400.1"/>
    <property type="gene ID" value="SMRG1_67400"/>
</dbReference>
<dbReference type="CDD" id="cd00041">
    <property type="entry name" value="CUB"/>
    <property type="match status" value="3"/>
</dbReference>
<protein>
    <recommendedName>
        <fullName evidence="7">CUB domain-containing protein</fullName>
    </recommendedName>
</protein>
<evidence type="ECO:0000259" key="7">
    <source>
        <dbReference type="PROSITE" id="PS01180"/>
    </source>
</evidence>
<reference evidence="9" key="1">
    <citation type="submission" date="2023-11" db="UniProtKB">
        <authorList>
            <consortium name="WormBaseParasite"/>
        </authorList>
    </citation>
    <scope>IDENTIFICATION</scope>
</reference>
<dbReference type="InterPro" id="IPR000859">
    <property type="entry name" value="CUB_dom"/>
</dbReference>
<dbReference type="SMART" id="SM00042">
    <property type="entry name" value="CUB"/>
    <property type="match status" value="3"/>
</dbReference>
<proteinExistence type="predicted"/>
<dbReference type="SUPFAM" id="SSF49854">
    <property type="entry name" value="Spermadhesin, CUB domain"/>
    <property type="match status" value="3"/>
</dbReference>
<dbReference type="PANTHER" id="PTHR24251">
    <property type="entry name" value="OVOCHYMASE-RELATED"/>
    <property type="match status" value="1"/>
</dbReference>
<accession>A0AA85A6E2</accession>
<evidence type="ECO:0000256" key="3">
    <source>
        <dbReference type="PROSITE-ProRule" id="PRU00059"/>
    </source>
</evidence>
<feature type="signal peptide" evidence="6">
    <location>
        <begin position="1"/>
        <end position="18"/>
    </location>
</feature>
<dbReference type="PROSITE" id="PS01180">
    <property type="entry name" value="CUB"/>
    <property type="match status" value="3"/>
</dbReference>
<organism evidence="8 9">
    <name type="scientific">Schistosoma margrebowiei</name>
    <dbReference type="NCBI Taxonomy" id="48269"/>
    <lineage>
        <taxon>Eukaryota</taxon>
        <taxon>Metazoa</taxon>
        <taxon>Spiralia</taxon>
        <taxon>Lophotrochozoa</taxon>
        <taxon>Platyhelminthes</taxon>
        <taxon>Trematoda</taxon>
        <taxon>Digenea</taxon>
        <taxon>Strigeidida</taxon>
        <taxon>Schistosomatoidea</taxon>
        <taxon>Schistosomatidae</taxon>
        <taxon>Schistosoma</taxon>
    </lineage>
</organism>
<feature type="domain" description="CUB" evidence="7">
    <location>
        <begin position="26"/>
        <end position="171"/>
    </location>
</feature>
<dbReference type="PANTHER" id="PTHR24251:SF37">
    <property type="entry name" value="CUB DOMAIN-CONTAINING PROTEIN"/>
    <property type="match status" value="1"/>
</dbReference>
<keyword evidence="2" id="KW-1015">Disulfide bond</keyword>
<evidence type="ECO:0000313" key="8">
    <source>
        <dbReference type="Proteomes" id="UP000050790"/>
    </source>
</evidence>
<sequence length="631" mass="74122">MRLLFFIVIINMIFTIKSNKLSDPNCRCFLFDSTMYKSGIFKTPNYPKNYQYELNCLLYYFHGLSNELVKITFTTFNLRKPIEKKCIDYLDMFTTIESNNQMTKHSNLMNISSINYSRPADYRLCGDLNDFPQNDFYSISSILLLIFHTASKIPGIKYHQQMGFIGQFTFDLKSNYENNGKHKENTLCDYEFHYNNLINNTIKYGHFFSPFYPSNYPPNIKCQFIFIANNNQRILLTFHSIRLKSMTNEDNLNNIERCSTRNSIPVQNDFISISEMYMNKSRTLAYLCTNLMNIQLVSHTPILRLDFISRSPFYQGQGFHGTYEFVHESQVLPSPFLEEDDQGGETNEHEEKYQNSRNTQDKLENLSNTNKSRLFFADAGFTSTRNMQSHEDEYSSDPDFMNFQYSNQFNNEMKSKYVQRKLIVSKGPVNRTQGIIHSPQYPEPYPPSIITMYTFIGQPTEIILVKFLFLELGNSNSCENENQSLGDRIQLIDGIHNDDPLIIEYCENKIITNNQQNLYTPMKPEYFISSKNLMVLIFKSDHITRPNELGFKLFYSFELNDQNQLKHTYKEEKERKEKEEKEKGKKENYLTITNQNGIIQNKPVNCSKFTLITEISLILPIIICFQLKENR</sequence>
<keyword evidence="6" id="KW-0732">Signal</keyword>
<keyword evidence="1" id="KW-0677">Repeat</keyword>
<keyword evidence="4" id="KW-0175">Coiled coil</keyword>
<feature type="domain" description="CUB" evidence="7">
    <location>
        <begin position="425"/>
        <end position="558"/>
    </location>
</feature>
<feature type="coiled-coil region" evidence="4">
    <location>
        <begin position="559"/>
        <end position="589"/>
    </location>
</feature>
<dbReference type="Proteomes" id="UP000050790">
    <property type="component" value="Unassembled WGS sequence"/>
</dbReference>
<evidence type="ECO:0000256" key="6">
    <source>
        <dbReference type="SAM" id="SignalP"/>
    </source>
</evidence>
<comment type="caution">
    <text evidence="3">Lacks conserved residue(s) required for the propagation of feature annotation.</text>
</comment>
<feature type="compositionally biased region" description="Basic and acidic residues" evidence="5">
    <location>
        <begin position="346"/>
        <end position="360"/>
    </location>
</feature>
<dbReference type="AlphaFoldDB" id="A0AA85A6E2"/>
<dbReference type="InterPro" id="IPR035914">
    <property type="entry name" value="Sperma_CUB_dom_sf"/>
</dbReference>
<feature type="region of interest" description="Disordered" evidence="5">
    <location>
        <begin position="335"/>
        <end position="360"/>
    </location>
</feature>
<evidence type="ECO:0000256" key="1">
    <source>
        <dbReference type="ARBA" id="ARBA00022737"/>
    </source>
</evidence>
<feature type="chain" id="PRO_5041672970" description="CUB domain-containing protein" evidence="6">
    <location>
        <begin position="19"/>
        <end position="631"/>
    </location>
</feature>
<dbReference type="Pfam" id="PF00431">
    <property type="entry name" value="CUB"/>
    <property type="match status" value="3"/>
</dbReference>
<feature type="domain" description="CUB" evidence="7">
    <location>
        <begin position="188"/>
        <end position="326"/>
    </location>
</feature>
<dbReference type="Gene3D" id="2.60.120.290">
    <property type="entry name" value="Spermadhesin, CUB domain"/>
    <property type="match status" value="3"/>
</dbReference>